<feature type="signal peptide" evidence="7">
    <location>
        <begin position="1"/>
        <end position="20"/>
    </location>
</feature>
<proteinExistence type="inferred from homology"/>
<feature type="binding site" evidence="6">
    <location>
        <position position="121"/>
    </location>
    <ligand>
        <name>(6S)-5-formyl-5,6,7,8-tetrahydrofolate</name>
        <dbReference type="ChEBI" id="CHEBI:57457"/>
    </ligand>
</feature>
<evidence type="ECO:0000256" key="4">
    <source>
        <dbReference type="ARBA" id="ARBA00022958"/>
    </source>
</evidence>
<dbReference type="InterPro" id="IPR027417">
    <property type="entry name" value="P-loop_NTPase"/>
</dbReference>
<evidence type="ECO:0000313" key="9">
    <source>
        <dbReference type="EMBL" id="MBB4640794.1"/>
    </source>
</evidence>
<comment type="caution">
    <text evidence="9">The sequence shown here is derived from an EMBL/GenBank/DDBJ whole genome shotgun (WGS) entry which is preliminary data.</text>
</comment>
<dbReference type="InterPro" id="IPR027368">
    <property type="entry name" value="MnmE_dom2"/>
</dbReference>
<evidence type="ECO:0000256" key="2">
    <source>
        <dbReference type="ARBA" id="ARBA00022741"/>
    </source>
</evidence>
<dbReference type="InterPro" id="IPR031168">
    <property type="entry name" value="G_TrmE"/>
</dbReference>
<gene>
    <name evidence="6" type="primary">mnmE</name>
    <name evidence="6" type="synonym">trmE</name>
    <name evidence="9" type="ORF">HNQ99_001087</name>
</gene>
<dbReference type="Pfam" id="PF01926">
    <property type="entry name" value="MMR_HSR1"/>
    <property type="match status" value="1"/>
</dbReference>
<dbReference type="InterPro" id="IPR025867">
    <property type="entry name" value="MnmE_helical"/>
</dbReference>
<feature type="binding site" evidence="6">
    <location>
        <position position="227"/>
    </location>
    <ligand>
        <name>K(+)</name>
        <dbReference type="ChEBI" id="CHEBI:29103"/>
    </ligand>
</feature>
<dbReference type="GO" id="GO:0030488">
    <property type="term" value="P:tRNA methylation"/>
    <property type="evidence" value="ECO:0007669"/>
    <property type="project" value="TreeGrafter"/>
</dbReference>
<dbReference type="FunFam" id="3.30.1360.120:FF:000007">
    <property type="entry name" value="tRNA modification GTPase GTPBP3, mitochondrial"/>
    <property type="match status" value="1"/>
</dbReference>
<comment type="caution">
    <text evidence="6">Lacks conserved residue(s) required for the propagation of feature annotation.</text>
</comment>
<dbReference type="PANTHER" id="PTHR42714:SF2">
    <property type="entry name" value="TRNA MODIFICATION GTPASE GTPBP3, MITOCHONDRIAL"/>
    <property type="match status" value="1"/>
</dbReference>
<evidence type="ECO:0000256" key="6">
    <source>
        <dbReference type="HAMAP-Rule" id="MF_00379"/>
    </source>
</evidence>
<keyword evidence="3 6" id="KW-0378">Hydrolase</keyword>
<dbReference type="HAMAP" id="MF_00379">
    <property type="entry name" value="GTPase_MnmE"/>
    <property type="match status" value="1"/>
</dbReference>
<feature type="binding site" evidence="6">
    <location>
        <begin position="246"/>
        <end position="252"/>
    </location>
    <ligand>
        <name>GTP</name>
        <dbReference type="ChEBI" id="CHEBI:37565"/>
    </ligand>
</feature>
<comment type="subcellular location">
    <subcellularLocation>
        <location evidence="6">Cytoplasm</location>
    </subcellularLocation>
</comment>
<dbReference type="GO" id="GO:0046872">
    <property type="term" value="F:metal ion binding"/>
    <property type="evidence" value="ECO:0007669"/>
    <property type="project" value="UniProtKB-KW"/>
</dbReference>
<dbReference type="InterPro" id="IPR006073">
    <property type="entry name" value="GTP-bd"/>
</dbReference>
<dbReference type="CDD" id="cd04164">
    <property type="entry name" value="trmE"/>
    <property type="match status" value="1"/>
</dbReference>
<feature type="binding site" evidence="6">
    <location>
        <position position="251"/>
    </location>
    <ligand>
        <name>K(+)</name>
        <dbReference type="ChEBI" id="CHEBI:29103"/>
    </ligand>
</feature>
<evidence type="ECO:0000313" key="10">
    <source>
        <dbReference type="Proteomes" id="UP000575068"/>
    </source>
</evidence>
<dbReference type="Pfam" id="PF10396">
    <property type="entry name" value="TrmE_N"/>
    <property type="match status" value="1"/>
</dbReference>
<comment type="function">
    <text evidence="6">Exhibits a very high intrinsic GTPase hydrolysis rate. Involved in the addition of a carboxymethylaminomethyl (cmnm) group at the wobble position (U34) of certain tRNAs, forming tRNA-cmnm(5)s(2)U34.</text>
</comment>
<dbReference type="SUPFAM" id="SSF52540">
    <property type="entry name" value="P-loop containing nucleoside triphosphate hydrolases"/>
    <property type="match status" value="1"/>
</dbReference>
<dbReference type="SUPFAM" id="SSF103025">
    <property type="entry name" value="Folate-binding domain"/>
    <property type="match status" value="1"/>
</dbReference>
<feature type="chain" id="PRO_5032603855" description="tRNA modification GTPase MnmE" evidence="7">
    <location>
        <begin position="21"/>
        <end position="428"/>
    </location>
</feature>
<dbReference type="PROSITE" id="PS51709">
    <property type="entry name" value="G_TRME"/>
    <property type="match status" value="1"/>
</dbReference>
<comment type="subunit">
    <text evidence="6">Homodimer. Heterotetramer of two MnmE and two MnmG subunits.</text>
</comment>
<dbReference type="Pfam" id="PF12631">
    <property type="entry name" value="MnmE_helical"/>
    <property type="match status" value="1"/>
</dbReference>
<dbReference type="Gene3D" id="3.30.1360.120">
    <property type="entry name" value="Probable tRNA modification gtpase trme, domain 1"/>
    <property type="match status" value="1"/>
</dbReference>
<dbReference type="Gene3D" id="1.20.120.430">
    <property type="entry name" value="tRNA modification GTPase MnmE domain 2"/>
    <property type="match status" value="1"/>
</dbReference>
<evidence type="ECO:0000256" key="1">
    <source>
        <dbReference type="ARBA" id="ARBA00022694"/>
    </source>
</evidence>
<feature type="binding site" evidence="6">
    <location>
        <position position="246"/>
    </location>
    <ligand>
        <name>K(+)</name>
        <dbReference type="ChEBI" id="CHEBI:29103"/>
    </ligand>
</feature>
<dbReference type="GO" id="GO:0002098">
    <property type="term" value="P:tRNA wobble uridine modification"/>
    <property type="evidence" value="ECO:0007669"/>
    <property type="project" value="TreeGrafter"/>
</dbReference>
<dbReference type="PANTHER" id="PTHR42714">
    <property type="entry name" value="TRNA MODIFICATION GTPASE GTPBP3"/>
    <property type="match status" value="1"/>
</dbReference>
<dbReference type="Proteomes" id="UP000575068">
    <property type="component" value="Unassembled WGS sequence"/>
</dbReference>
<organism evidence="9 10">
    <name type="scientific">Rhizorhapis suberifaciens</name>
    <name type="common">corky root of lettuce</name>
    <dbReference type="NCBI Taxonomy" id="13656"/>
    <lineage>
        <taxon>Bacteria</taxon>
        <taxon>Pseudomonadati</taxon>
        <taxon>Pseudomonadota</taxon>
        <taxon>Alphaproteobacteria</taxon>
        <taxon>Sphingomonadales</taxon>
        <taxon>Sphingomonadaceae</taxon>
        <taxon>Rhizorhapis</taxon>
    </lineage>
</organism>
<comment type="similarity">
    <text evidence="6">Belongs to the TRAFAC class TrmE-Era-EngA-EngB-Septin-like GTPase superfamily. TrmE GTPase family.</text>
</comment>
<evidence type="ECO:0000256" key="7">
    <source>
        <dbReference type="SAM" id="SignalP"/>
    </source>
</evidence>
<dbReference type="CDD" id="cd14858">
    <property type="entry name" value="TrmE_N"/>
    <property type="match status" value="1"/>
</dbReference>
<feature type="binding site" evidence="6">
    <location>
        <position position="428"/>
    </location>
    <ligand>
        <name>(6S)-5-formyl-5,6,7,8-tetrahydrofolate</name>
        <dbReference type="ChEBI" id="CHEBI:57457"/>
    </ligand>
</feature>
<keyword evidence="5 6" id="KW-0342">GTP-binding</keyword>
<dbReference type="InterPro" id="IPR004520">
    <property type="entry name" value="GTPase_MnmE"/>
</dbReference>
<dbReference type="Gene3D" id="3.40.50.300">
    <property type="entry name" value="P-loop containing nucleotide triphosphate hydrolases"/>
    <property type="match status" value="1"/>
</dbReference>
<dbReference type="InterPro" id="IPR027266">
    <property type="entry name" value="TrmE/GcvT-like"/>
</dbReference>
<keyword evidence="7" id="KW-0732">Signal</keyword>
<accession>A0A840HTH0</accession>
<evidence type="ECO:0000256" key="3">
    <source>
        <dbReference type="ARBA" id="ARBA00022801"/>
    </source>
</evidence>
<keyword evidence="4 6" id="KW-0630">Potassium</keyword>
<keyword evidence="10" id="KW-1185">Reference proteome</keyword>
<feature type="binding site" evidence="6">
    <location>
        <position position="248"/>
    </location>
    <ligand>
        <name>K(+)</name>
        <dbReference type="ChEBI" id="CHEBI:29103"/>
    </ligand>
</feature>
<comment type="cofactor">
    <cofactor evidence="6">
        <name>K(+)</name>
        <dbReference type="ChEBI" id="CHEBI:29103"/>
    </cofactor>
    <text evidence="6">Binds 1 potassium ion per subunit.</text>
</comment>
<protein>
    <recommendedName>
        <fullName evidence="6">tRNA modification GTPase MnmE</fullName>
        <ecNumber evidence="6">3.6.-.-</ecNumber>
    </recommendedName>
</protein>
<feature type="binding site" evidence="6">
    <location>
        <position position="231"/>
    </location>
    <ligand>
        <name>Mg(2+)</name>
        <dbReference type="ChEBI" id="CHEBI:18420"/>
    </ligand>
</feature>
<sequence>MTARATIFALSSGLPPAAIAVVRISGPMTATAITAVSGKLPPPRHASLRKLRDPKSGVDLDQALVLWFPGPASATGEDLAELHLHGGRAVVHAVLATLAQCDGLREAQPGEYTRRAFESGRIDLNEAEGLADLLFAETETQRRSAIAMAEGHFSRRVALWQTELLRISALVEAELDFSDEDDVPVGAVERVSAMLTALRDLLEVELARPQAERLKDGVRVVLAGPPNAGKSTLLNALVGREAAIVSPIAGTTRDRIEVPVSIAGVPFVFTDTAGLRGEGTDEIEGIGIGLARRAMDEADVVLWLGRPGDCPDNARVIRLSPKCDLGGGEDEGIRVSAVSGLGMEELRFLLIERARTLLPRDGEYALNKRQRDALRKVYDEVCGAAGSGDYLILAEHLRAARLALDAVTGRAGTEDMLDALFGSFCIGK</sequence>
<dbReference type="GO" id="GO:0003924">
    <property type="term" value="F:GTPase activity"/>
    <property type="evidence" value="ECO:0007669"/>
    <property type="project" value="UniProtKB-UniRule"/>
</dbReference>
<dbReference type="SUPFAM" id="SSF116878">
    <property type="entry name" value="TrmE connector domain"/>
    <property type="match status" value="1"/>
</dbReference>
<dbReference type="EC" id="3.6.-.-" evidence="6"/>
<feature type="binding site" evidence="6">
    <location>
        <begin position="227"/>
        <end position="232"/>
    </location>
    <ligand>
        <name>GTP</name>
        <dbReference type="ChEBI" id="CHEBI:37565"/>
    </ligand>
</feature>
<dbReference type="InterPro" id="IPR018948">
    <property type="entry name" value="GTP-bd_TrmE_N"/>
</dbReference>
<dbReference type="AlphaFoldDB" id="A0A840HTH0"/>
<dbReference type="NCBIfam" id="NF003661">
    <property type="entry name" value="PRK05291.1-3"/>
    <property type="match status" value="1"/>
</dbReference>
<reference evidence="9 10" key="1">
    <citation type="submission" date="2020-08" db="EMBL/GenBank/DDBJ databases">
        <title>Genomic Encyclopedia of Type Strains, Phase IV (KMG-IV): sequencing the most valuable type-strain genomes for metagenomic binning, comparative biology and taxonomic classification.</title>
        <authorList>
            <person name="Goeker M."/>
        </authorList>
    </citation>
    <scope>NUCLEOTIDE SEQUENCE [LARGE SCALE GENOMIC DNA]</scope>
    <source>
        <strain evidence="9 10">DSM 7465</strain>
    </source>
</reference>
<evidence type="ECO:0000259" key="8">
    <source>
        <dbReference type="PROSITE" id="PS51709"/>
    </source>
</evidence>
<keyword evidence="6" id="KW-0479">Metal-binding</keyword>
<keyword evidence="2 6" id="KW-0547">Nucleotide-binding</keyword>
<feature type="binding site" evidence="6">
    <location>
        <begin position="271"/>
        <end position="274"/>
    </location>
    <ligand>
        <name>GTP</name>
        <dbReference type="ChEBI" id="CHEBI:37565"/>
    </ligand>
</feature>
<dbReference type="GO" id="GO:0005525">
    <property type="term" value="F:GTP binding"/>
    <property type="evidence" value="ECO:0007669"/>
    <property type="project" value="UniProtKB-UniRule"/>
</dbReference>
<keyword evidence="1 6" id="KW-0819">tRNA processing</keyword>
<feature type="binding site" evidence="6">
    <location>
        <position position="81"/>
    </location>
    <ligand>
        <name>(6S)-5-formyl-5,6,7,8-tetrahydrofolate</name>
        <dbReference type="ChEBI" id="CHEBI:57457"/>
    </ligand>
</feature>
<keyword evidence="6" id="KW-0963">Cytoplasm</keyword>
<keyword evidence="6" id="KW-0460">Magnesium</keyword>
<evidence type="ECO:0000256" key="5">
    <source>
        <dbReference type="ARBA" id="ARBA00023134"/>
    </source>
</evidence>
<feature type="binding site" evidence="6">
    <location>
        <position position="252"/>
    </location>
    <ligand>
        <name>Mg(2+)</name>
        <dbReference type="ChEBI" id="CHEBI:18420"/>
    </ligand>
</feature>
<feature type="binding site" evidence="6">
    <location>
        <position position="23"/>
    </location>
    <ligand>
        <name>(6S)-5-formyl-5,6,7,8-tetrahydrofolate</name>
        <dbReference type="ChEBI" id="CHEBI:57457"/>
    </ligand>
</feature>
<dbReference type="GO" id="GO:0005737">
    <property type="term" value="C:cytoplasm"/>
    <property type="evidence" value="ECO:0007669"/>
    <property type="project" value="UniProtKB-SubCell"/>
</dbReference>
<feature type="domain" description="TrmE-type G" evidence="8">
    <location>
        <begin position="217"/>
        <end position="355"/>
    </location>
</feature>
<name>A0A840HTH0_9SPHN</name>
<dbReference type="RefSeq" id="WP_184474617.1">
    <property type="nucleotide sequence ID" value="NZ_JACHOV010000003.1"/>
</dbReference>
<dbReference type="EMBL" id="JACHOV010000003">
    <property type="protein sequence ID" value="MBB4640794.1"/>
    <property type="molecule type" value="Genomic_DNA"/>
</dbReference>